<reference evidence="2 3" key="2">
    <citation type="submission" date="2017-05" db="EMBL/GenBank/DDBJ databases">
        <title>Genome of Chryseobacterium haifense.</title>
        <authorList>
            <person name="Newman J.D."/>
        </authorList>
    </citation>
    <scope>NUCLEOTIDE SEQUENCE [LARGE SCALE GENOMIC DNA]</scope>
    <source>
        <strain evidence="2 3">DSM 19056</strain>
    </source>
</reference>
<dbReference type="AlphaFoldDB" id="A0A2D0A6G4"/>
<dbReference type="GO" id="GO:0003677">
    <property type="term" value="F:DNA binding"/>
    <property type="evidence" value="ECO:0007669"/>
    <property type="project" value="UniProtKB-KW"/>
</dbReference>
<keyword evidence="3" id="KW-1185">Reference proteome</keyword>
<dbReference type="Proteomes" id="UP000197587">
    <property type="component" value="Unassembled WGS sequence"/>
</dbReference>
<dbReference type="EMBL" id="JASZ02000011">
    <property type="protein sequence ID" value="OWK98264.1"/>
    <property type="molecule type" value="Genomic_DNA"/>
</dbReference>
<dbReference type="InterPro" id="IPR007492">
    <property type="entry name" value="LytTR_DNA-bd_dom"/>
</dbReference>
<comment type="caution">
    <text evidence="2">The sequence shown here is derived from an EMBL/GenBank/DDBJ whole genome shotgun (WGS) entry which is preliminary data.</text>
</comment>
<dbReference type="SMART" id="SM00850">
    <property type="entry name" value="LytTR"/>
    <property type="match status" value="1"/>
</dbReference>
<gene>
    <name evidence="2" type="ORF">AP75_06550</name>
</gene>
<evidence type="ECO:0000313" key="2">
    <source>
        <dbReference type="EMBL" id="OWK98264.1"/>
    </source>
</evidence>
<keyword evidence="2" id="KW-0238">DNA-binding</keyword>
<sequence>MINHEDIKLNLDEIIRINAMKDYIIIYTVTRKLIVHQTMKSIMEKINLENFIRVHNSHIISLNHLQSVGKNSIVVANERIPVSEKYKAFLTEFIDRFK</sequence>
<evidence type="ECO:0000259" key="1">
    <source>
        <dbReference type="PROSITE" id="PS50930"/>
    </source>
</evidence>
<reference evidence="2 3" key="1">
    <citation type="submission" date="2014-01" db="EMBL/GenBank/DDBJ databases">
        <authorList>
            <consortium name="Genome Consortium for Active Teaching"/>
            <person name="Sontag T.C."/>
            <person name="Newman J.D."/>
        </authorList>
    </citation>
    <scope>NUCLEOTIDE SEQUENCE [LARGE SCALE GENOMIC DNA]</scope>
    <source>
        <strain evidence="2 3">DSM 19056</strain>
    </source>
</reference>
<dbReference type="PROSITE" id="PS50930">
    <property type="entry name" value="HTH_LYTTR"/>
    <property type="match status" value="1"/>
</dbReference>
<proteinExistence type="predicted"/>
<dbReference type="RefSeq" id="WP_031501551.1">
    <property type="nucleotide sequence ID" value="NZ_JASZ02000011.1"/>
</dbReference>
<organism evidence="2 3">
    <name type="scientific">Kaistella haifensis DSM 19056</name>
    <dbReference type="NCBI Taxonomy" id="1450526"/>
    <lineage>
        <taxon>Bacteria</taxon>
        <taxon>Pseudomonadati</taxon>
        <taxon>Bacteroidota</taxon>
        <taxon>Flavobacteriia</taxon>
        <taxon>Flavobacteriales</taxon>
        <taxon>Weeksellaceae</taxon>
        <taxon>Chryseobacterium group</taxon>
        <taxon>Kaistella</taxon>
    </lineage>
</organism>
<name>A0A2D0A6G4_9FLAO</name>
<protein>
    <submittedName>
        <fullName evidence="2">DNA-binding protein</fullName>
    </submittedName>
</protein>
<evidence type="ECO:0000313" key="3">
    <source>
        <dbReference type="Proteomes" id="UP000197587"/>
    </source>
</evidence>
<dbReference type="Pfam" id="PF04397">
    <property type="entry name" value="LytTR"/>
    <property type="match status" value="1"/>
</dbReference>
<dbReference type="Gene3D" id="2.40.50.1020">
    <property type="entry name" value="LytTr DNA-binding domain"/>
    <property type="match status" value="1"/>
</dbReference>
<accession>A0A2D0A6G4</accession>
<feature type="domain" description="HTH LytTR-type" evidence="1">
    <location>
        <begin position="1"/>
        <end position="68"/>
    </location>
</feature>